<dbReference type="InterPro" id="IPR011051">
    <property type="entry name" value="RmlC_Cupin_sf"/>
</dbReference>
<proteinExistence type="predicted"/>
<feature type="active site" description="Proton acceptor" evidence="8">
    <location>
        <position position="31"/>
    </location>
</feature>
<dbReference type="AlphaFoldDB" id="I1DWL4"/>
<dbReference type="GO" id="GO:0008830">
    <property type="term" value="F:dTDP-4-dehydrorhamnose 3,5-epimerase activity"/>
    <property type="evidence" value="ECO:0007669"/>
    <property type="project" value="UniProtKB-EC"/>
</dbReference>
<evidence type="ECO:0000256" key="7">
    <source>
        <dbReference type="ARBA" id="ARBA00033311"/>
    </source>
</evidence>
<reference evidence="10 11" key="1">
    <citation type="journal article" date="2012" name="J. Bacteriol.">
        <title>Genome Sequence of the Protease-Producing Bacterium Rheinheimera nanhaiensis E407-8T, Isolated from Deep-Sea Sediment of the South China Sea.</title>
        <authorList>
            <person name="Zhang X.-Y."/>
            <person name="Zhang Y.-J."/>
            <person name="Qin Q.-L."/>
            <person name="Xie B.-B."/>
            <person name="Chen X.-L."/>
            <person name="Zhou B.-C."/>
            <person name="Zhang Y.-Z."/>
        </authorList>
    </citation>
    <scope>NUCLEOTIDE SEQUENCE [LARGE SCALE GENOMIC DNA]</scope>
    <source>
        <strain evidence="10 11">E407-8</strain>
    </source>
</reference>
<comment type="catalytic activity">
    <reaction evidence="1">
        <text>dTDP-4-dehydro-6-deoxy-alpha-D-glucose = dTDP-4-dehydro-beta-L-rhamnose</text>
        <dbReference type="Rhea" id="RHEA:16969"/>
        <dbReference type="ChEBI" id="CHEBI:57649"/>
        <dbReference type="ChEBI" id="CHEBI:62830"/>
        <dbReference type="EC" id="5.1.3.13"/>
    </reaction>
</comment>
<name>I1DWL4_9GAMM</name>
<comment type="caution">
    <text evidence="10">The sequence shown here is derived from an EMBL/GenBank/DDBJ whole genome shotgun (WGS) entry which is preliminary data.</text>
</comment>
<evidence type="ECO:0000256" key="2">
    <source>
        <dbReference type="ARBA" id="ARBA00001997"/>
    </source>
</evidence>
<dbReference type="InterPro" id="IPR014710">
    <property type="entry name" value="RmlC-like_jellyroll"/>
</dbReference>
<dbReference type="GO" id="GO:0005829">
    <property type="term" value="C:cytosol"/>
    <property type="evidence" value="ECO:0007669"/>
    <property type="project" value="TreeGrafter"/>
</dbReference>
<dbReference type="Proteomes" id="UP000004374">
    <property type="component" value="Unassembled WGS sequence"/>
</dbReference>
<dbReference type="GO" id="GO:0000271">
    <property type="term" value="P:polysaccharide biosynthetic process"/>
    <property type="evidence" value="ECO:0007669"/>
    <property type="project" value="TreeGrafter"/>
</dbReference>
<organism evidence="10 11">
    <name type="scientific">Rheinheimera nanhaiensis E407-8</name>
    <dbReference type="NCBI Taxonomy" id="562729"/>
    <lineage>
        <taxon>Bacteria</taxon>
        <taxon>Pseudomonadati</taxon>
        <taxon>Pseudomonadota</taxon>
        <taxon>Gammaproteobacteria</taxon>
        <taxon>Chromatiales</taxon>
        <taxon>Chromatiaceae</taxon>
        <taxon>Rheinheimera</taxon>
    </lineage>
</organism>
<dbReference type="Gene3D" id="2.60.120.10">
    <property type="entry name" value="Jelly Rolls"/>
    <property type="match status" value="1"/>
</dbReference>
<dbReference type="EC" id="5.1.3.13" evidence="3"/>
<dbReference type="Pfam" id="PF00908">
    <property type="entry name" value="dTDP_sugar_isom"/>
    <property type="match status" value="1"/>
</dbReference>
<gene>
    <name evidence="10" type="primary">rfbC</name>
    <name evidence="10" type="ORF">RNAN_1414</name>
</gene>
<evidence type="ECO:0000313" key="10">
    <source>
        <dbReference type="EMBL" id="GAB58442.1"/>
    </source>
</evidence>
<dbReference type="PANTHER" id="PTHR21047">
    <property type="entry name" value="DTDP-6-DEOXY-D-GLUCOSE-3,5 EPIMERASE"/>
    <property type="match status" value="1"/>
</dbReference>
<feature type="active site" description="Proton donor" evidence="8">
    <location>
        <position position="101"/>
    </location>
</feature>
<evidence type="ECO:0000256" key="4">
    <source>
        <dbReference type="ARBA" id="ARBA00019595"/>
    </source>
</evidence>
<dbReference type="SUPFAM" id="SSF51182">
    <property type="entry name" value="RmlC-like cupins"/>
    <property type="match status" value="1"/>
</dbReference>
<sequence>MQELAALLPDQNIVQINHSFSDKSGTVRGLHFQHPPYAEYKLVRCIAGSVFDVIVDLRCDSPTFLQHVSYELSAENNAMLIIPPGCAHGFQTLTDNTALLYLHTAYYQPEAEDGIRADDARLKIRWPLPISCMSERDQNFMPLALNYPGLKL</sequence>
<evidence type="ECO:0000256" key="3">
    <source>
        <dbReference type="ARBA" id="ARBA00012098"/>
    </source>
</evidence>
<feature type="site" description="Participates in a stacking interaction with the thymidine ring of dTDP-4-oxo-6-deoxyglucose" evidence="9">
    <location>
        <position position="107"/>
    </location>
</feature>
<evidence type="ECO:0000256" key="5">
    <source>
        <dbReference type="ARBA" id="ARBA00029758"/>
    </source>
</evidence>
<evidence type="ECO:0000256" key="1">
    <source>
        <dbReference type="ARBA" id="ARBA00001298"/>
    </source>
</evidence>
<evidence type="ECO:0000256" key="8">
    <source>
        <dbReference type="PIRSR" id="PIRSR600888-1"/>
    </source>
</evidence>
<dbReference type="GO" id="GO:0019305">
    <property type="term" value="P:dTDP-rhamnose biosynthetic process"/>
    <property type="evidence" value="ECO:0007669"/>
    <property type="project" value="TreeGrafter"/>
</dbReference>
<dbReference type="InterPro" id="IPR000888">
    <property type="entry name" value="RmlC-like"/>
</dbReference>
<protein>
    <recommendedName>
        <fullName evidence="4">dTDP-4-dehydrorhamnose 3,5-epimerase</fullName>
        <ecNumber evidence="3">5.1.3.13</ecNumber>
    </recommendedName>
    <alternativeName>
        <fullName evidence="6">Thymidine diphospho-4-keto-rhamnose 3,5-epimerase</fullName>
    </alternativeName>
    <alternativeName>
        <fullName evidence="5">dTDP-4-keto-6-deoxyglucose 3,5-epimerase</fullName>
    </alternativeName>
    <alternativeName>
        <fullName evidence="7">dTDP-6-deoxy-D-xylo-4-hexulose 3,5-epimerase</fullName>
    </alternativeName>
</protein>
<comment type="function">
    <text evidence="2">Catalyzes the epimerization of the C3' and C5'positions of dTDP-6-deoxy-D-xylo-4-hexulose, forming dTDP-6-deoxy-L-lyxo-4-hexulose.</text>
</comment>
<dbReference type="CDD" id="cd00438">
    <property type="entry name" value="cupin_RmlC"/>
    <property type="match status" value="1"/>
</dbReference>
<dbReference type="PANTHER" id="PTHR21047:SF2">
    <property type="entry name" value="THYMIDINE DIPHOSPHO-4-KETO-RHAMNOSE 3,5-EPIMERASE"/>
    <property type="match status" value="1"/>
</dbReference>
<evidence type="ECO:0000256" key="6">
    <source>
        <dbReference type="ARBA" id="ARBA00031424"/>
    </source>
</evidence>
<dbReference type="STRING" id="562729.RNAN_1414"/>
<evidence type="ECO:0000313" key="11">
    <source>
        <dbReference type="Proteomes" id="UP000004374"/>
    </source>
</evidence>
<keyword evidence="11" id="KW-1185">Reference proteome</keyword>
<evidence type="ECO:0000256" key="9">
    <source>
        <dbReference type="PIRSR" id="PIRSR600888-3"/>
    </source>
</evidence>
<keyword evidence="10" id="KW-0413">Isomerase</keyword>
<dbReference type="EMBL" id="BAFK01000006">
    <property type="protein sequence ID" value="GAB58442.1"/>
    <property type="molecule type" value="Genomic_DNA"/>
</dbReference>
<accession>I1DWL4</accession>